<dbReference type="PANTHER" id="PTHR10953">
    <property type="entry name" value="UBIQUITIN-ACTIVATING ENZYME E1"/>
    <property type="match status" value="1"/>
</dbReference>
<dbReference type="Proteomes" id="UP000594260">
    <property type="component" value="Unplaced"/>
</dbReference>
<organism evidence="3 4">
    <name type="scientific">Varroa destructor</name>
    <name type="common">Honeybee mite</name>
    <dbReference type="NCBI Taxonomy" id="109461"/>
    <lineage>
        <taxon>Eukaryota</taxon>
        <taxon>Metazoa</taxon>
        <taxon>Ecdysozoa</taxon>
        <taxon>Arthropoda</taxon>
        <taxon>Chelicerata</taxon>
        <taxon>Arachnida</taxon>
        <taxon>Acari</taxon>
        <taxon>Parasitiformes</taxon>
        <taxon>Mesostigmata</taxon>
        <taxon>Gamasina</taxon>
        <taxon>Dermanyssoidea</taxon>
        <taxon>Varroidae</taxon>
        <taxon>Varroa</taxon>
    </lineage>
</organism>
<dbReference type="EnsemblMetazoa" id="XM_022797268">
    <property type="protein sequence ID" value="XP_022653003"/>
    <property type="gene ID" value="LOC111246894"/>
</dbReference>
<dbReference type="CTD" id="41532"/>
<dbReference type="InterPro" id="IPR035985">
    <property type="entry name" value="Ubiquitin-activating_enz"/>
</dbReference>
<dbReference type="InterPro" id="IPR045886">
    <property type="entry name" value="ThiF/MoeB/HesA"/>
</dbReference>
<accession>A0A7M7M6G0</accession>
<dbReference type="RefSeq" id="XP_022653003.1">
    <property type="nucleotide sequence ID" value="XM_022797268.1"/>
</dbReference>
<dbReference type="InterPro" id="IPR000594">
    <property type="entry name" value="ThiF_NAD_FAD-bd"/>
</dbReference>
<dbReference type="KEGG" id="vde:111246894"/>
<evidence type="ECO:0000313" key="3">
    <source>
        <dbReference type="EnsemblMetazoa" id="XP_022653003"/>
    </source>
</evidence>
<dbReference type="Gene3D" id="3.40.50.720">
    <property type="entry name" value="NAD(P)-binding Rossmann-like Domain"/>
    <property type="match status" value="1"/>
</dbReference>
<dbReference type="InParanoid" id="A0A7M7M6G0"/>
<reference evidence="3" key="1">
    <citation type="submission" date="2021-01" db="UniProtKB">
        <authorList>
            <consortium name="EnsemblMetazoa"/>
        </authorList>
    </citation>
    <scope>IDENTIFICATION</scope>
</reference>
<dbReference type="GeneID" id="111246894"/>
<dbReference type="Pfam" id="PF00899">
    <property type="entry name" value="ThiF"/>
    <property type="match status" value="1"/>
</dbReference>
<protein>
    <recommendedName>
        <fullName evidence="2">THIF-type NAD/FAD binding fold domain-containing protein</fullName>
    </recommendedName>
</protein>
<dbReference type="AlphaFoldDB" id="A0A7M7M6G0"/>
<dbReference type="GO" id="GO:0005737">
    <property type="term" value="C:cytoplasm"/>
    <property type="evidence" value="ECO:0007669"/>
    <property type="project" value="TreeGrafter"/>
</dbReference>
<proteinExistence type="inferred from homology"/>
<sequence length="328" mass="37339">MKRRVNESTIPEELTEEERKLYDRQIRLWGLDAQKRLNKFQVCIAGLTGLGAEVAKNVILAGVSRVDLVDHKNLSKEDLRSQFMVTPEDVGKNRAQSSLRYARRLNPMVDVRVEEEDILNKDEKFLKTFDMIVICDMIPTQKVFEFNDLCRKNEIKLIVGHVLSGLGYFMSDLMDFKYVHETIIHLKDGKKSKHEEMSERFPPLREILNAKFVNKRSGGALNKRSSRLAFLFHLLLAFYDKHIPKAVTKEQLAKLLPEVAARLEVGEDLFALDSLDELLQLEPCPVAAVLGGVLGQEVIKVASQNCKPFCNVFLFDGDSCVGTVELFK</sequence>
<evidence type="ECO:0000256" key="1">
    <source>
        <dbReference type="ARBA" id="ARBA00005673"/>
    </source>
</evidence>
<comment type="similarity">
    <text evidence="1">Belongs to the ubiquitin-activating E1 family.</text>
</comment>
<evidence type="ECO:0000313" key="4">
    <source>
        <dbReference type="Proteomes" id="UP000594260"/>
    </source>
</evidence>
<feature type="domain" description="THIF-type NAD/FAD binding fold" evidence="2">
    <location>
        <begin position="22"/>
        <end position="311"/>
    </location>
</feature>
<name>A0A7M7M6G0_VARDE</name>
<dbReference type="GO" id="GO:0019948">
    <property type="term" value="F:SUMO activating enzyme activity"/>
    <property type="evidence" value="ECO:0007669"/>
    <property type="project" value="TreeGrafter"/>
</dbReference>
<dbReference type="OrthoDB" id="412647at2759"/>
<dbReference type="FunCoup" id="A0A7M7M6G0">
    <property type="interactions" value="2350"/>
</dbReference>
<dbReference type="OMA" id="EFFGQFD"/>
<dbReference type="GO" id="GO:0016925">
    <property type="term" value="P:protein sumoylation"/>
    <property type="evidence" value="ECO:0007669"/>
    <property type="project" value="TreeGrafter"/>
</dbReference>
<dbReference type="PANTHER" id="PTHR10953:SF162">
    <property type="entry name" value="SUMO-ACTIVATING ENZYME SUBUNIT 1"/>
    <property type="match status" value="1"/>
</dbReference>
<keyword evidence="4" id="KW-1185">Reference proteome</keyword>
<evidence type="ECO:0000259" key="2">
    <source>
        <dbReference type="Pfam" id="PF00899"/>
    </source>
</evidence>
<dbReference type="SUPFAM" id="SSF69572">
    <property type="entry name" value="Activating enzymes of the ubiquitin-like proteins"/>
    <property type="match status" value="1"/>
</dbReference>
<dbReference type="GO" id="GO:0031510">
    <property type="term" value="C:SUMO activating enzyme complex"/>
    <property type="evidence" value="ECO:0007669"/>
    <property type="project" value="TreeGrafter"/>
</dbReference>